<gene>
    <name evidence="3" type="ORF">CYNAS_LOCUS16979</name>
</gene>
<name>A0AA36H6E7_CYLNA</name>
<organism evidence="3 4">
    <name type="scientific">Cylicocyclus nassatus</name>
    <name type="common">Nematode worm</name>
    <dbReference type="NCBI Taxonomy" id="53992"/>
    <lineage>
        <taxon>Eukaryota</taxon>
        <taxon>Metazoa</taxon>
        <taxon>Ecdysozoa</taxon>
        <taxon>Nematoda</taxon>
        <taxon>Chromadorea</taxon>
        <taxon>Rhabditida</taxon>
        <taxon>Rhabditina</taxon>
        <taxon>Rhabditomorpha</taxon>
        <taxon>Strongyloidea</taxon>
        <taxon>Strongylidae</taxon>
        <taxon>Cylicocyclus</taxon>
    </lineage>
</organism>
<feature type="compositionally biased region" description="Polar residues" evidence="1">
    <location>
        <begin position="124"/>
        <end position="137"/>
    </location>
</feature>
<feature type="compositionally biased region" description="Polar residues" evidence="1">
    <location>
        <begin position="60"/>
        <end position="90"/>
    </location>
</feature>
<evidence type="ECO:0000256" key="1">
    <source>
        <dbReference type="SAM" id="MobiDB-lite"/>
    </source>
</evidence>
<accession>A0AA36H6E7</accession>
<keyword evidence="4" id="KW-1185">Reference proteome</keyword>
<reference evidence="3" key="1">
    <citation type="submission" date="2023-07" db="EMBL/GenBank/DDBJ databases">
        <authorList>
            <consortium name="CYATHOMIX"/>
        </authorList>
    </citation>
    <scope>NUCLEOTIDE SEQUENCE</scope>
    <source>
        <strain evidence="3">N/A</strain>
    </source>
</reference>
<feature type="compositionally biased region" description="Polar residues" evidence="1">
    <location>
        <begin position="168"/>
        <end position="183"/>
    </location>
</feature>
<protein>
    <submittedName>
        <fullName evidence="3">Uncharacterized protein</fullName>
    </submittedName>
</protein>
<dbReference type="EMBL" id="CATQJL010000316">
    <property type="protein sequence ID" value="CAJ0604996.1"/>
    <property type="molecule type" value="Genomic_DNA"/>
</dbReference>
<evidence type="ECO:0000313" key="4">
    <source>
        <dbReference type="Proteomes" id="UP001176961"/>
    </source>
</evidence>
<dbReference type="AlphaFoldDB" id="A0AA36H6E7"/>
<feature type="region of interest" description="Disordered" evidence="1">
    <location>
        <begin position="60"/>
        <end position="267"/>
    </location>
</feature>
<feature type="region of interest" description="Disordered" evidence="1">
    <location>
        <begin position="289"/>
        <end position="311"/>
    </location>
</feature>
<sequence>MRTILLLITVGLLISASSAASIANLEAKRLFSEEGDSYDRANPRRMENLGKLLINETLSSSEVSDQDNQNPSVSSNVSEDDFQNSPSSSEVTDEDSQTLESLPVTEEERGKRILSAEVFEDLQKSSTSSENPDQEVQSPLALSEPEIDHRQPRSSPIVIEEDRRKLSSSEVSENLQKPLTSPKLSDEEIEIPLASSEVSEKELQRSRSSPEVKEDSQKSISSSEVSKDLRKSPTSPKLSDGEIQVPLASSEVFEENFPPSPEVPKKDLNDEFYQNMAFAMEKAAQEVLRENAGVTSSSEVSEDPRKLPVSSEIPEKDLQKLFDFFRYIASTLTNEEYSSKLKDSYPVWDVISSLLKGTYKACENSQTSTPSEIDNSRKDSLKWWQFIETTKRPSKTVRKESQEDIGDWWKYIPDVKQESPREEPMDDNDLPQAMKAQLAGNVTSELDKYPAWDVIGHSTFLSLTLIYGWNCNNLTFPVLNGTLEIETTTPPPQRR</sequence>
<dbReference type="Proteomes" id="UP001176961">
    <property type="component" value="Unassembled WGS sequence"/>
</dbReference>
<evidence type="ECO:0000313" key="3">
    <source>
        <dbReference type="EMBL" id="CAJ0604996.1"/>
    </source>
</evidence>
<comment type="caution">
    <text evidence="3">The sequence shown here is derived from an EMBL/GenBank/DDBJ whole genome shotgun (WGS) entry which is preliminary data.</text>
</comment>
<evidence type="ECO:0000256" key="2">
    <source>
        <dbReference type="SAM" id="SignalP"/>
    </source>
</evidence>
<proteinExistence type="predicted"/>
<feature type="compositionally biased region" description="Basic and acidic residues" evidence="1">
    <location>
        <begin position="198"/>
        <end position="217"/>
    </location>
</feature>
<feature type="signal peptide" evidence="2">
    <location>
        <begin position="1"/>
        <end position="19"/>
    </location>
</feature>
<feature type="chain" id="PRO_5041461331" evidence="2">
    <location>
        <begin position="20"/>
        <end position="495"/>
    </location>
</feature>
<keyword evidence="2" id="KW-0732">Signal</keyword>